<evidence type="ECO:0000313" key="2">
    <source>
        <dbReference type="Proteomes" id="UP000589351"/>
    </source>
</evidence>
<accession>A0A6V7R2Q1</accession>
<dbReference type="EMBL" id="CAJEWD010000003">
    <property type="protein sequence ID" value="CAD2071629.1"/>
    <property type="molecule type" value="Genomic_DNA"/>
</dbReference>
<reference evidence="1 2" key="1">
    <citation type="submission" date="2020-07" db="EMBL/GenBank/DDBJ databases">
        <authorList>
            <person name="Criscuolo A."/>
        </authorList>
    </citation>
    <scope>NUCLEOTIDE SEQUENCE [LARGE SCALE GENOMIC DNA]</scope>
    <source>
        <strain evidence="1">CIP111649</strain>
    </source>
</reference>
<name>A0A6V7R2Q1_9STAP</name>
<dbReference type="AlphaFoldDB" id="A0A6V7R2Q1"/>
<keyword evidence="2" id="KW-1185">Reference proteome</keyword>
<gene>
    <name evidence="1" type="ORF">JEODO184_00326</name>
</gene>
<proteinExistence type="predicted"/>
<dbReference type="RefSeq" id="WP_185124879.1">
    <property type="nucleotide sequence ID" value="NZ_CAJEWD010000003.1"/>
</dbReference>
<sequence>MNSWKKGIFNNTESLKPNALYTAKFIGAEEFETDAIPKVRFSYTVVDDNGEYHNVNRSFSVKDKQFIRKWLQAHSSFDTTDHEMRRMKDSKHLVTIAYYKDYAFIQKVYPMDGDLHVDA</sequence>
<organism evidence="1 2">
    <name type="scientific">Jeotgalicoccus meleagridis</name>
    <dbReference type="NCBI Taxonomy" id="2759181"/>
    <lineage>
        <taxon>Bacteria</taxon>
        <taxon>Bacillati</taxon>
        <taxon>Bacillota</taxon>
        <taxon>Bacilli</taxon>
        <taxon>Bacillales</taxon>
        <taxon>Staphylococcaceae</taxon>
        <taxon>Jeotgalicoccus</taxon>
    </lineage>
</organism>
<comment type="caution">
    <text evidence="1">The sequence shown here is derived from an EMBL/GenBank/DDBJ whole genome shotgun (WGS) entry which is preliminary data.</text>
</comment>
<dbReference type="Proteomes" id="UP000589351">
    <property type="component" value="Unassembled WGS sequence"/>
</dbReference>
<protein>
    <submittedName>
        <fullName evidence="1">Uncharacterized protein</fullName>
    </submittedName>
</protein>
<evidence type="ECO:0000313" key="1">
    <source>
        <dbReference type="EMBL" id="CAD2071629.1"/>
    </source>
</evidence>